<name>A0A5B8VTY2_9SPHI</name>
<feature type="domain" description="PAS" evidence="3">
    <location>
        <begin position="154"/>
        <end position="224"/>
    </location>
</feature>
<dbReference type="PROSITE" id="PS50112">
    <property type="entry name" value="PAS"/>
    <property type="match status" value="2"/>
</dbReference>
<dbReference type="CDD" id="cd00082">
    <property type="entry name" value="HisKA"/>
    <property type="match status" value="1"/>
</dbReference>
<sequence length="460" mass="53254">MDVAGAGLVLIVVIAIVLYLRSGKQRANSSEDYKRLFDGIPTPMYIYDDRTFQFLAVNDAAIEQYGYTRDEFLQKLKLTDIRPPEEIPALLKFHEALPKGHVNAGRMLHINKAGQRFYVSVYTHHTLFKGKDARQVLIVNIDEKMRAEQIVSEKSAELENILNSITDGFYALNQHWEVTFINKAAEKALACKKEEVMGKNLWDFFPRSREGRFYAEYERSMNERVSVHFEELYAPLGVWGSMNVYPTKDGISVYFVDITEQKKIQEKIYNDGQNLRAIINNTRDLIWSVDKQSKIITGNQAFWDRVKELTGKEEDEVTNADFIQERVKVFFESYERAFKGEAFSFIRQRDIDGKQVYEELSFNPIRDMHTEVIGVNCFLRDITESQEYLLKIKDQNRRLREIAWIQSHRVRAPLASILGLVQLCDLHDSPNAEIIPMLKKSAEDLDQVIIDITGLTDDLV</sequence>
<feature type="domain" description="PAC" evidence="4">
    <location>
        <begin position="339"/>
        <end position="394"/>
    </location>
</feature>
<dbReference type="Proteomes" id="UP000321362">
    <property type="component" value="Chromosome"/>
</dbReference>
<dbReference type="Pfam" id="PF08448">
    <property type="entry name" value="PAS_4"/>
    <property type="match status" value="2"/>
</dbReference>
<dbReference type="OrthoDB" id="6231665at2"/>
<dbReference type="PROSITE" id="PS50113">
    <property type="entry name" value="PAC"/>
    <property type="match status" value="1"/>
</dbReference>
<gene>
    <name evidence="5" type="ORF">FSB76_01595</name>
</gene>
<dbReference type="RefSeq" id="WP_147051862.1">
    <property type="nucleotide sequence ID" value="NZ_CP042437.1"/>
</dbReference>
<dbReference type="PANTHER" id="PTHR44757:SF2">
    <property type="entry name" value="BIOFILM ARCHITECTURE MAINTENANCE PROTEIN MBAA"/>
    <property type="match status" value="1"/>
</dbReference>
<dbReference type="InterPro" id="IPR052155">
    <property type="entry name" value="Biofilm_reg_signaling"/>
</dbReference>
<dbReference type="InterPro" id="IPR003661">
    <property type="entry name" value="HisK_dim/P_dom"/>
</dbReference>
<dbReference type="EC" id="2.7.13.3" evidence="2"/>
<dbReference type="KEGG" id="mgk:FSB76_01595"/>
<evidence type="ECO:0000256" key="2">
    <source>
        <dbReference type="ARBA" id="ARBA00012438"/>
    </source>
</evidence>
<dbReference type="InterPro" id="IPR000014">
    <property type="entry name" value="PAS"/>
</dbReference>
<dbReference type="InterPro" id="IPR035965">
    <property type="entry name" value="PAS-like_dom_sf"/>
</dbReference>
<dbReference type="CDD" id="cd00130">
    <property type="entry name" value="PAS"/>
    <property type="match status" value="3"/>
</dbReference>
<dbReference type="InterPro" id="IPR000700">
    <property type="entry name" value="PAS-assoc_C"/>
</dbReference>
<dbReference type="SUPFAM" id="SSF55785">
    <property type="entry name" value="PYP-like sensor domain (PAS domain)"/>
    <property type="match status" value="3"/>
</dbReference>
<dbReference type="NCBIfam" id="TIGR00229">
    <property type="entry name" value="sensory_box"/>
    <property type="match status" value="3"/>
</dbReference>
<evidence type="ECO:0000313" key="5">
    <source>
        <dbReference type="EMBL" id="QEC74703.1"/>
    </source>
</evidence>
<dbReference type="Gene3D" id="3.30.450.20">
    <property type="entry name" value="PAS domain"/>
    <property type="match status" value="3"/>
</dbReference>
<evidence type="ECO:0000313" key="6">
    <source>
        <dbReference type="Proteomes" id="UP000321362"/>
    </source>
</evidence>
<protein>
    <recommendedName>
        <fullName evidence="2">histidine kinase</fullName>
        <ecNumber evidence="2">2.7.13.3</ecNumber>
    </recommendedName>
</protein>
<comment type="catalytic activity">
    <reaction evidence="1">
        <text>ATP + protein L-histidine = ADP + protein N-phospho-L-histidine.</text>
        <dbReference type="EC" id="2.7.13.3"/>
    </reaction>
</comment>
<dbReference type="SMART" id="SM00091">
    <property type="entry name" value="PAS"/>
    <property type="match status" value="3"/>
</dbReference>
<dbReference type="Pfam" id="PF13426">
    <property type="entry name" value="PAS_9"/>
    <property type="match status" value="1"/>
</dbReference>
<dbReference type="InterPro" id="IPR013656">
    <property type="entry name" value="PAS_4"/>
</dbReference>
<keyword evidence="6" id="KW-1185">Reference proteome</keyword>
<accession>A0A5B8VTY2</accession>
<dbReference type="AlphaFoldDB" id="A0A5B8VTY2"/>
<evidence type="ECO:0000259" key="3">
    <source>
        <dbReference type="PROSITE" id="PS50112"/>
    </source>
</evidence>
<reference evidence="5 6" key="1">
    <citation type="journal article" date="2013" name="J. Microbiol.">
        <title>Mucilaginibacter ginsenosidivorax sp. nov., with ginsenoside converting activity isolated from sediment.</title>
        <authorList>
            <person name="Kim J.K."/>
            <person name="Choi T.E."/>
            <person name="Liu Q.M."/>
            <person name="Park H.Y."/>
            <person name="Yi T.H."/>
            <person name="Yoon M.H."/>
            <person name="Kim S.C."/>
            <person name="Im W.T."/>
        </authorList>
    </citation>
    <scope>NUCLEOTIDE SEQUENCE [LARGE SCALE GENOMIC DNA]</scope>
    <source>
        <strain evidence="5 6">KHI28</strain>
    </source>
</reference>
<feature type="domain" description="PAS" evidence="3">
    <location>
        <begin position="29"/>
        <end position="101"/>
    </location>
</feature>
<proteinExistence type="predicted"/>
<evidence type="ECO:0000256" key="1">
    <source>
        <dbReference type="ARBA" id="ARBA00000085"/>
    </source>
</evidence>
<dbReference type="EMBL" id="CP042437">
    <property type="protein sequence ID" value="QEC74703.1"/>
    <property type="molecule type" value="Genomic_DNA"/>
</dbReference>
<evidence type="ECO:0000259" key="4">
    <source>
        <dbReference type="PROSITE" id="PS50113"/>
    </source>
</evidence>
<dbReference type="GO" id="GO:0000155">
    <property type="term" value="F:phosphorelay sensor kinase activity"/>
    <property type="evidence" value="ECO:0007669"/>
    <property type="project" value="InterPro"/>
</dbReference>
<dbReference type="PANTHER" id="PTHR44757">
    <property type="entry name" value="DIGUANYLATE CYCLASE DGCP"/>
    <property type="match status" value="1"/>
</dbReference>
<organism evidence="5 6">
    <name type="scientific">Mucilaginibacter ginsenosidivorax</name>
    <dbReference type="NCBI Taxonomy" id="862126"/>
    <lineage>
        <taxon>Bacteria</taxon>
        <taxon>Pseudomonadati</taxon>
        <taxon>Bacteroidota</taxon>
        <taxon>Sphingobacteriia</taxon>
        <taxon>Sphingobacteriales</taxon>
        <taxon>Sphingobacteriaceae</taxon>
        <taxon>Mucilaginibacter</taxon>
    </lineage>
</organism>